<gene>
    <name evidence="1" type="ORF">SK128_023525</name>
</gene>
<evidence type="ECO:0000313" key="1">
    <source>
        <dbReference type="EMBL" id="KAK7085239.1"/>
    </source>
</evidence>
<name>A0AAN9AE80_HALRR</name>
<dbReference type="Proteomes" id="UP001381693">
    <property type="component" value="Unassembled WGS sequence"/>
</dbReference>
<sequence length="65" mass="7452">MYIHTARRHKSETAGSLRGWWGIKVASEQIPKTSRFSSYGRRTQRRPEVIVRRKSALKAGDLPGQ</sequence>
<evidence type="ECO:0000313" key="2">
    <source>
        <dbReference type="Proteomes" id="UP001381693"/>
    </source>
</evidence>
<keyword evidence="2" id="KW-1185">Reference proteome</keyword>
<proteinExistence type="predicted"/>
<dbReference type="EMBL" id="JAXCGZ010001478">
    <property type="protein sequence ID" value="KAK7085239.1"/>
    <property type="molecule type" value="Genomic_DNA"/>
</dbReference>
<organism evidence="1 2">
    <name type="scientific">Halocaridina rubra</name>
    <name type="common">Hawaiian red shrimp</name>
    <dbReference type="NCBI Taxonomy" id="373956"/>
    <lineage>
        <taxon>Eukaryota</taxon>
        <taxon>Metazoa</taxon>
        <taxon>Ecdysozoa</taxon>
        <taxon>Arthropoda</taxon>
        <taxon>Crustacea</taxon>
        <taxon>Multicrustacea</taxon>
        <taxon>Malacostraca</taxon>
        <taxon>Eumalacostraca</taxon>
        <taxon>Eucarida</taxon>
        <taxon>Decapoda</taxon>
        <taxon>Pleocyemata</taxon>
        <taxon>Caridea</taxon>
        <taxon>Atyoidea</taxon>
        <taxon>Atyidae</taxon>
        <taxon>Halocaridina</taxon>
    </lineage>
</organism>
<reference evidence="1 2" key="1">
    <citation type="submission" date="2023-11" db="EMBL/GenBank/DDBJ databases">
        <title>Halocaridina rubra genome assembly.</title>
        <authorList>
            <person name="Smith C."/>
        </authorList>
    </citation>
    <scope>NUCLEOTIDE SEQUENCE [LARGE SCALE GENOMIC DNA]</scope>
    <source>
        <strain evidence="1">EP-1</strain>
        <tissue evidence="1">Whole</tissue>
    </source>
</reference>
<accession>A0AAN9AE80</accession>
<feature type="non-terminal residue" evidence="1">
    <location>
        <position position="65"/>
    </location>
</feature>
<comment type="caution">
    <text evidence="1">The sequence shown here is derived from an EMBL/GenBank/DDBJ whole genome shotgun (WGS) entry which is preliminary data.</text>
</comment>
<protein>
    <submittedName>
        <fullName evidence="1">Uncharacterized protein</fullName>
    </submittedName>
</protein>
<dbReference type="AlphaFoldDB" id="A0AAN9AE80"/>